<dbReference type="InterPro" id="IPR036390">
    <property type="entry name" value="WH_DNA-bd_sf"/>
</dbReference>
<evidence type="ECO:0000256" key="3">
    <source>
        <dbReference type="ARBA" id="ARBA00023163"/>
    </source>
</evidence>
<dbReference type="Pfam" id="PF00392">
    <property type="entry name" value="GntR"/>
    <property type="match status" value="1"/>
</dbReference>
<dbReference type="Gene3D" id="1.10.10.10">
    <property type="entry name" value="Winged helix-like DNA-binding domain superfamily/Winged helix DNA-binding domain"/>
    <property type="match status" value="1"/>
</dbReference>
<keyword evidence="3" id="KW-0804">Transcription</keyword>
<keyword evidence="1" id="KW-0805">Transcription regulation</keyword>
<dbReference type="SUPFAM" id="SSF48008">
    <property type="entry name" value="GntR ligand-binding domain-like"/>
    <property type="match status" value="1"/>
</dbReference>
<sequence length="230" mass="24910">MTAQGGFESVLDYLSGEIMHGRVAPGTRLPNERELAARLGASRSAVREAIKVLHAQGVVTTHPGATGGTRVASHPGDAFGRMLKLHVALDTISMRELTQTRMVLERAAAEVAATRRDDEGLAELDHLLTLQQSWATAQAFHDLDTAFHLAVARMGDNRLVRDLTIAIREAVASHILAAENIAPDWERLRPRLVEEHRGIVAAIRLGDADAAGRLAADHVRSSHSALRLLD</sequence>
<dbReference type="PRINTS" id="PR00035">
    <property type="entry name" value="HTHGNTR"/>
</dbReference>
<dbReference type="SMART" id="SM00895">
    <property type="entry name" value="FCD"/>
    <property type="match status" value="1"/>
</dbReference>
<evidence type="ECO:0000313" key="6">
    <source>
        <dbReference type="Proteomes" id="UP000501058"/>
    </source>
</evidence>
<name>A0A6G7Y5G0_9ACTN</name>
<dbReference type="PANTHER" id="PTHR43537:SF44">
    <property type="entry name" value="GNTR FAMILY REGULATORY PROTEIN"/>
    <property type="match status" value="1"/>
</dbReference>
<evidence type="ECO:0000259" key="4">
    <source>
        <dbReference type="PROSITE" id="PS50949"/>
    </source>
</evidence>
<organism evidence="5 6">
    <name type="scientific">Propioniciclava coleopterorum</name>
    <dbReference type="NCBI Taxonomy" id="2714937"/>
    <lineage>
        <taxon>Bacteria</taxon>
        <taxon>Bacillati</taxon>
        <taxon>Actinomycetota</taxon>
        <taxon>Actinomycetes</taxon>
        <taxon>Propionibacteriales</taxon>
        <taxon>Propionibacteriaceae</taxon>
        <taxon>Propioniciclava</taxon>
    </lineage>
</organism>
<dbReference type="PANTHER" id="PTHR43537">
    <property type="entry name" value="TRANSCRIPTIONAL REGULATOR, GNTR FAMILY"/>
    <property type="match status" value="1"/>
</dbReference>
<dbReference type="InterPro" id="IPR036388">
    <property type="entry name" value="WH-like_DNA-bd_sf"/>
</dbReference>
<evidence type="ECO:0000256" key="1">
    <source>
        <dbReference type="ARBA" id="ARBA00023015"/>
    </source>
</evidence>
<dbReference type="CDD" id="cd07377">
    <property type="entry name" value="WHTH_GntR"/>
    <property type="match status" value="1"/>
</dbReference>
<keyword evidence="2" id="KW-0238">DNA-binding</keyword>
<dbReference type="GO" id="GO:0003700">
    <property type="term" value="F:DNA-binding transcription factor activity"/>
    <property type="evidence" value="ECO:0007669"/>
    <property type="project" value="InterPro"/>
</dbReference>
<dbReference type="PROSITE" id="PS50949">
    <property type="entry name" value="HTH_GNTR"/>
    <property type="match status" value="1"/>
</dbReference>
<dbReference type="RefSeq" id="WP_166232834.1">
    <property type="nucleotide sequence ID" value="NZ_CP049865.1"/>
</dbReference>
<feature type="domain" description="HTH gntR-type" evidence="4">
    <location>
        <begin position="4"/>
        <end position="74"/>
    </location>
</feature>
<dbReference type="InterPro" id="IPR011711">
    <property type="entry name" value="GntR_C"/>
</dbReference>
<proteinExistence type="predicted"/>
<dbReference type="Pfam" id="PF07729">
    <property type="entry name" value="FCD"/>
    <property type="match status" value="1"/>
</dbReference>
<dbReference type="KEGG" id="prv:G7070_06290"/>
<dbReference type="InterPro" id="IPR008920">
    <property type="entry name" value="TF_FadR/GntR_C"/>
</dbReference>
<dbReference type="EMBL" id="CP049865">
    <property type="protein sequence ID" value="QIK71949.1"/>
    <property type="molecule type" value="Genomic_DNA"/>
</dbReference>
<protein>
    <submittedName>
        <fullName evidence="5">FadR family transcriptional regulator</fullName>
    </submittedName>
</protein>
<dbReference type="InterPro" id="IPR000524">
    <property type="entry name" value="Tscrpt_reg_HTH_GntR"/>
</dbReference>
<dbReference type="GO" id="GO:0003677">
    <property type="term" value="F:DNA binding"/>
    <property type="evidence" value="ECO:0007669"/>
    <property type="project" value="UniProtKB-KW"/>
</dbReference>
<dbReference type="SUPFAM" id="SSF46785">
    <property type="entry name" value="Winged helix' DNA-binding domain"/>
    <property type="match status" value="1"/>
</dbReference>
<dbReference type="Gene3D" id="1.20.120.530">
    <property type="entry name" value="GntR ligand-binding domain-like"/>
    <property type="match status" value="1"/>
</dbReference>
<dbReference type="AlphaFoldDB" id="A0A6G7Y5G0"/>
<accession>A0A6G7Y5G0</accession>
<dbReference type="Proteomes" id="UP000501058">
    <property type="component" value="Chromosome"/>
</dbReference>
<evidence type="ECO:0000256" key="2">
    <source>
        <dbReference type="ARBA" id="ARBA00023125"/>
    </source>
</evidence>
<reference evidence="5 6" key="1">
    <citation type="submission" date="2020-03" db="EMBL/GenBank/DDBJ databases">
        <title>Propioniciclava sp. nov., isolated from Hydrophilus acuminatus.</title>
        <authorList>
            <person name="Hyun D.-W."/>
            <person name="Bae J.-W."/>
        </authorList>
    </citation>
    <scope>NUCLEOTIDE SEQUENCE [LARGE SCALE GENOMIC DNA]</scope>
    <source>
        <strain evidence="5 6">HDW11</strain>
    </source>
</reference>
<gene>
    <name evidence="5" type="ORF">G7070_06290</name>
</gene>
<keyword evidence="6" id="KW-1185">Reference proteome</keyword>
<dbReference type="SMART" id="SM00345">
    <property type="entry name" value="HTH_GNTR"/>
    <property type="match status" value="1"/>
</dbReference>
<evidence type="ECO:0000313" key="5">
    <source>
        <dbReference type="EMBL" id="QIK71949.1"/>
    </source>
</evidence>